<dbReference type="EMBL" id="BAAARK010000008">
    <property type="protein sequence ID" value="GAA2661228.1"/>
    <property type="molecule type" value="Genomic_DNA"/>
</dbReference>
<feature type="compositionally biased region" description="Low complexity" evidence="1">
    <location>
        <begin position="248"/>
        <end position="258"/>
    </location>
</feature>
<feature type="compositionally biased region" description="Basic and acidic residues" evidence="1">
    <location>
        <begin position="228"/>
        <end position="241"/>
    </location>
</feature>
<keyword evidence="2" id="KW-0812">Transmembrane</keyword>
<organism evidence="3 4">
    <name type="scientific">Streptomyces lunalinharesii</name>
    <dbReference type="NCBI Taxonomy" id="333384"/>
    <lineage>
        <taxon>Bacteria</taxon>
        <taxon>Bacillati</taxon>
        <taxon>Actinomycetota</taxon>
        <taxon>Actinomycetes</taxon>
        <taxon>Kitasatosporales</taxon>
        <taxon>Streptomycetaceae</taxon>
        <taxon>Streptomyces</taxon>
    </lineage>
</organism>
<dbReference type="Proteomes" id="UP001500994">
    <property type="component" value="Unassembled WGS sequence"/>
</dbReference>
<protein>
    <recommendedName>
        <fullName evidence="5">Secreted protein</fullName>
    </recommendedName>
</protein>
<name>A0ABN3RUN9_9ACTN</name>
<reference evidence="3 4" key="1">
    <citation type="journal article" date="2019" name="Int. J. Syst. Evol. Microbiol.">
        <title>The Global Catalogue of Microorganisms (GCM) 10K type strain sequencing project: providing services to taxonomists for standard genome sequencing and annotation.</title>
        <authorList>
            <consortium name="The Broad Institute Genomics Platform"/>
            <consortium name="The Broad Institute Genome Sequencing Center for Infectious Disease"/>
            <person name="Wu L."/>
            <person name="Ma J."/>
        </authorList>
    </citation>
    <scope>NUCLEOTIDE SEQUENCE [LARGE SCALE GENOMIC DNA]</scope>
    <source>
        <strain evidence="3 4">JCM 16374</strain>
    </source>
</reference>
<keyword evidence="2" id="KW-0472">Membrane</keyword>
<sequence length="304" mass="32541">MGPGLRAGVRGFPYGQVGGSFGTPDVPDAFTVEVRAPAEKPAPSTPRGVPMEAAVAVFGLLFVLFVVAGVFVTVKAAQAAKRGVDRKVAQARRTVEDTTLRARQFTQPGAVGELAQLRLSLRTSMRATQEILHAASPDDASLAEAGRLFERLSAHGRELDEDLRRLEREPNRATLADRLPELRERLARITHSAESLRWAARDRARKFADDDLAALSDQIDVEAGALRHWTDDASGGEREQRTAGGASGADAGQARGGAYSWGAAEDEAPAISARDPRTRPTYSWEKTPQPEPSRRAEGSGGVAG</sequence>
<proteinExistence type="predicted"/>
<feature type="transmembrane region" description="Helical" evidence="2">
    <location>
        <begin position="53"/>
        <end position="77"/>
    </location>
</feature>
<accession>A0ABN3RUN9</accession>
<evidence type="ECO:0000313" key="3">
    <source>
        <dbReference type="EMBL" id="GAA2661228.1"/>
    </source>
</evidence>
<keyword evidence="2" id="KW-1133">Transmembrane helix</keyword>
<gene>
    <name evidence="3" type="ORF">GCM10009864_30680</name>
</gene>
<evidence type="ECO:0000256" key="2">
    <source>
        <dbReference type="SAM" id="Phobius"/>
    </source>
</evidence>
<feature type="region of interest" description="Disordered" evidence="1">
    <location>
        <begin position="228"/>
        <end position="304"/>
    </location>
</feature>
<keyword evidence="4" id="KW-1185">Reference proteome</keyword>
<evidence type="ECO:0008006" key="5">
    <source>
        <dbReference type="Google" id="ProtNLM"/>
    </source>
</evidence>
<evidence type="ECO:0000313" key="4">
    <source>
        <dbReference type="Proteomes" id="UP001500994"/>
    </source>
</evidence>
<evidence type="ECO:0000256" key="1">
    <source>
        <dbReference type="SAM" id="MobiDB-lite"/>
    </source>
</evidence>
<comment type="caution">
    <text evidence="3">The sequence shown here is derived from an EMBL/GenBank/DDBJ whole genome shotgun (WGS) entry which is preliminary data.</text>
</comment>